<gene>
    <name evidence="2" type="ORF">UFOVP1603_23</name>
    <name evidence="1" type="ORF">UFOVP833_2</name>
</gene>
<dbReference type="EMBL" id="LR797475">
    <property type="protein sequence ID" value="CAB4218276.1"/>
    <property type="molecule type" value="Genomic_DNA"/>
</dbReference>
<protein>
    <submittedName>
        <fullName evidence="1">Uncharacterized protein</fullName>
    </submittedName>
</protein>
<organism evidence="1">
    <name type="scientific">uncultured Caudovirales phage</name>
    <dbReference type="NCBI Taxonomy" id="2100421"/>
    <lineage>
        <taxon>Viruses</taxon>
        <taxon>Duplodnaviria</taxon>
        <taxon>Heunggongvirae</taxon>
        <taxon>Uroviricota</taxon>
        <taxon>Caudoviricetes</taxon>
        <taxon>Peduoviridae</taxon>
        <taxon>Maltschvirus</taxon>
        <taxon>Maltschvirus maltsch</taxon>
    </lineage>
</organism>
<name>A0A6J5P4K1_9CAUD</name>
<evidence type="ECO:0000313" key="1">
    <source>
        <dbReference type="EMBL" id="CAB4164936.1"/>
    </source>
</evidence>
<proteinExistence type="predicted"/>
<accession>A0A6J5P4K1</accession>
<sequence>MIEEIQAAAQKMIATPPEVFSVTSVDGVTMALVVDALCRGDDAIMATRLRNTLSSIAHARASKGEKPKGPMTEREELLSILRDRQRIINSPDGHFYRGGSHITDDQVHEMLVKWRAIIAEEAAHA</sequence>
<reference evidence="1" key="1">
    <citation type="submission" date="2020-04" db="EMBL/GenBank/DDBJ databases">
        <authorList>
            <person name="Chiriac C."/>
            <person name="Salcher M."/>
            <person name="Ghai R."/>
            <person name="Kavagutti S V."/>
        </authorList>
    </citation>
    <scope>NUCLEOTIDE SEQUENCE</scope>
</reference>
<evidence type="ECO:0000313" key="2">
    <source>
        <dbReference type="EMBL" id="CAB4218276.1"/>
    </source>
</evidence>
<dbReference type="EMBL" id="LR796770">
    <property type="protein sequence ID" value="CAB4164936.1"/>
    <property type="molecule type" value="Genomic_DNA"/>
</dbReference>